<evidence type="ECO:0008006" key="4">
    <source>
        <dbReference type="Google" id="ProtNLM"/>
    </source>
</evidence>
<gene>
    <name evidence="2" type="ORF">DFH08DRAFT_855348</name>
</gene>
<dbReference type="AlphaFoldDB" id="A0AAD7AC80"/>
<organism evidence="2 3">
    <name type="scientific">Mycena albidolilacea</name>
    <dbReference type="NCBI Taxonomy" id="1033008"/>
    <lineage>
        <taxon>Eukaryota</taxon>
        <taxon>Fungi</taxon>
        <taxon>Dikarya</taxon>
        <taxon>Basidiomycota</taxon>
        <taxon>Agaricomycotina</taxon>
        <taxon>Agaricomycetes</taxon>
        <taxon>Agaricomycetidae</taxon>
        <taxon>Agaricales</taxon>
        <taxon>Marasmiineae</taxon>
        <taxon>Mycenaceae</taxon>
        <taxon>Mycena</taxon>
    </lineage>
</organism>
<dbReference type="Gene3D" id="3.80.10.10">
    <property type="entry name" value="Ribonuclease Inhibitor"/>
    <property type="match status" value="1"/>
</dbReference>
<comment type="caution">
    <text evidence="2">The sequence shown here is derived from an EMBL/GenBank/DDBJ whole genome shotgun (WGS) entry which is preliminary data.</text>
</comment>
<name>A0AAD7AC80_9AGAR</name>
<accession>A0AAD7AC80</accession>
<reference evidence="2" key="1">
    <citation type="submission" date="2023-03" db="EMBL/GenBank/DDBJ databases">
        <title>Massive genome expansion in bonnet fungi (Mycena s.s.) driven by repeated elements and novel gene families across ecological guilds.</title>
        <authorList>
            <consortium name="Lawrence Berkeley National Laboratory"/>
            <person name="Harder C.B."/>
            <person name="Miyauchi S."/>
            <person name="Viragh M."/>
            <person name="Kuo A."/>
            <person name="Thoen E."/>
            <person name="Andreopoulos B."/>
            <person name="Lu D."/>
            <person name="Skrede I."/>
            <person name="Drula E."/>
            <person name="Henrissat B."/>
            <person name="Morin E."/>
            <person name="Kohler A."/>
            <person name="Barry K."/>
            <person name="LaButti K."/>
            <person name="Morin E."/>
            <person name="Salamov A."/>
            <person name="Lipzen A."/>
            <person name="Mereny Z."/>
            <person name="Hegedus B."/>
            <person name="Baldrian P."/>
            <person name="Stursova M."/>
            <person name="Weitz H."/>
            <person name="Taylor A."/>
            <person name="Grigoriev I.V."/>
            <person name="Nagy L.G."/>
            <person name="Martin F."/>
            <person name="Kauserud H."/>
        </authorList>
    </citation>
    <scope>NUCLEOTIDE SEQUENCE</scope>
    <source>
        <strain evidence="2">CBHHK002</strain>
    </source>
</reference>
<dbReference type="SUPFAM" id="SSF52047">
    <property type="entry name" value="RNI-like"/>
    <property type="match status" value="1"/>
</dbReference>
<dbReference type="EMBL" id="JARIHO010000010">
    <property type="protein sequence ID" value="KAJ7354593.1"/>
    <property type="molecule type" value="Genomic_DNA"/>
</dbReference>
<feature type="region of interest" description="Disordered" evidence="1">
    <location>
        <begin position="453"/>
        <end position="474"/>
    </location>
</feature>
<evidence type="ECO:0000256" key="1">
    <source>
        <dbReference type="SAM" id="MobiDB-lite"/>
    </source>
</evidence>
<keyword evidence="3" id="KW-1185">Reference proteome</keyword>
<protein>
    <recommendedName>
        <fullName evidence="4">F-box domain-containing protein</fullName>
    </recommendedName>
</protein>
<dbReference type="InterPro" id="IPR032675">
    <property type="entry name" value="LRR_dom_sf"/>
</dbReference>
<evidence type="ECO:0000313" key="3">
    <source>
        <dbReference type="Proteomes" id="UP001218218"/>
    </source>
</evidence>
<proteinExistence type="predicted"/>
<sequence length="474" mass="53015">MACLPTHRNCVMSAQEAPVILGRICSSWRAISLKTPRLWSRLHIVEPNYPYNSPLGVYQSKVEQRLKVADAWLRRSKTCPLSISLESRFDYISTAAMSTPDAQPFLNILIPFASRWQNISLGISLSGVQTLLRLGENEVPLLKSLTINERRDNPHHIPHDEWTVPQACVLHAPGLTSFSLLGRNVHSLDLPLQWGRLTALTLMGSGLSSGWGPGGSTVNPQTCRVVLDILSRCPELRACTLLVHAPLDEHLQNLVVECPFLHTFDLSCDETALHVADRLLGRLSLPQLQDFKLRGAKLGATEELYSTFSADSVLSFLTTLTRLESISADSAMFPKPILINFLRALPPTVLRLAITEPMWRRLDREDAIFDDEVLEALTTFPDRPSHCPALQEVVVHYCPNLSDEALLRFIMSRPTLKLVDIEFDRERKVDILPSLEPFTEAGLKTSISYKTRPPSEFSPWQGLPDAPLTLWGSP</sequence>
<dbReference type="Proteomes" id="UP001218218">
    <property type="component" value="Unassembled WGS sequence"/>
</dbReference>
<evidence type="ECO:0000313" key="2">
    <source>
        <dbReference type="EMBL" id="KAJ7354593.1"/>
    </source>
</evidence>